<dbReference type="SUPFAM" id="SSF55729">
    <property type="entry name" value="Acyl-CoA N-acyltransferases (Nat)"/>
    <property type="match status" value="1"/>
</dbReference>
<proteinExistence type="predicted"/>
<sequence length="418" mass="47822">MLDLQASDLVEKSSYHTCRFDALSAFDRTSSDWNLVQDRCQYHHVLMDHRWVKAWWNVFGAGKDLHGLVVHHKGQPIGIAPMIYSQGWESWPSRDGKLQIAEDSKNLSIPAWQRFVPIRRVTFPLNIPSHNSRAHILIADNPAQVCGEILDYWKDRSHTWDVMVLDGLPEKSGQRDMLQAAAASKGLMTLPHGRVREMYSADLTGGMDGYLARRGSHFRKRHKAQMRACERAGRLEMSMYRGREIGRGLEIMFAIERDTWKARSDLDAAVRMPLDDQLKRFFSEVAYAYADNDDAVIHIMSLDGHPAGALFGLSRRNVMLSLVIYLRDEVRTVLNASPLWDALIRDAVERGISELDIHGVTAYARKWATCATNYQRLYIFSPHFRGRMLWASKALATTISRRWAERRDNPGSDDDGRN</sequence>
<dbReference type="InterPro" id="IPR038740">
    <property type="entry name" value="BioF2-like_GNAT_dom"/>
</dbReference>
<reference evidence="2 3" key="1">
    <citation type="submission" date="2020-08" db="EMBL/GenBank/DDBJ databases">
        <title>The Agave Microbiome: Exploring the role of microbial communities in plant adaptations to desert environments.</title>
        <authorList>
            <person name="Partida-Martinez L.P."/>
        </authorList>
    </citation>
    <scope>NUCLEOTIDE SEQUENCE [LARGE SCALE GENOMIC DNA]</scope>
    <source>
        <strain evidence="2 3">AT3.9</strain>
    </source>
</reference>
<dbReference type="Pfam" id="PF13480">
    <property type="entry name" value="Acetyltransf_6"/>
    <property type="match status" value="1"/>
</dbReference>
<evidence type="ECO:0000259" key="1">
    <source>
        <dbReference type="Pfam" id="PF13480"/>
    </source>
</evidence>
<dbReference type="Proteomes" id="UP000532010">
    <property type="component" value="Unassembled WGS sequence"/>
</dbReference>
<feature type="domain" description="BioF2-like acetyltransferase" evidence="1">
    <location>
        <begin position="216"/>
        <end position="357"/>
    </location>
</feature>
<name>A0A7W4VR36_9HYPH</name>
<dbReference type="RefSeq" id="WP_183454788.1">
    <property type="nucleotide sequence ID" value="NZ_JACHWB010000013.1"/>
</dbReference>
<keyword evidence="3" id="KW-1185">Reference proteome</keyword>
<organism evidence="2 3">
    <name type="scientific">Microvirga lupini</name>
    <dbReference type="NCBI Taxonomy" id="420324"/>
    <lineage>
        <taxon>Bacteria</taxon>
        <taxon>Pseudomonadati</taxon>
        <taxon>Pseudomonadota</taxon>
        <taxon>Alphaproteobacteria</taxon>
        <taxon>Hyphomicrobiales</taxon>
        <taxon>Methylobacteriaceae</taxon>
        <taxon>Microvirga</taxon>
    </lineage>
</organism>
<evidence type="ECO:0000313" key="3">
    <source>
        <dbReference type="Proteomes" id="UP000532010"/>
    </source>
</evidence>
<accession>A0A7W4VR36</accession>
<dbReference type="Gene3D" id="3.40.630.30">
    <property type="match status" value="1"/>
</dbReference>
<gene>
    <name evidence="2" type="ORF">FHR70_004806</name>
</gene>
<protein>
    <recommendedName>
        <fullName evidence="1">BioF2-like acetyltransferase domain-containing protein</fullName>
    </recommendedName>
</protein>
<dbReference type="EMBL" id="JACHWB010000013">
    <property type="protein sequence ID" value="MBB3021701.1"/>
    <property type="molecule type" value="Genomic_DNA"/>
</dbReference>
<dbReference type="InterPro" id="IPR016181">
    <property type="entry name" value="Acyl_CoA_acyltransferase"/>
</dbReference>
<dbReference type="AlphaFoldDB" id="A0A7W4VR36"/>
<evidence type="ECO:0000313" key="2">
    <source>
        <dbReference type="EMBL" id="MBB3021701.1"/>
    </source>
</evidence>
<comment type="caution">
    <text evidence="2">The sequence shown here is derived from an EMBL/GenBank/DDBJ whole genome shotgun (WGS) entry which is preliminary data.</text>
</comment>